<evidence type="ECO:0000313" key="3">
    <source>
        <dbReference type="EMBL" id="MFC3679570.1"/>
    </source>
</evidence>
<dbReference type="CDD" id="cd03786">
    <property type="entry name" value="GTB_UDP-GlcNAc_2-Epimerase"/>
    <property type="match status" value="1"/>
</dbReference>
<dbReference type="PANTHER" id="PTHR43174">
    <property type="entry name" value="UDP-N-ACETYLGLUCOSAMINE 2-EPIMERASE"/>
    <property type="match status" value="1"/>
</dbReference>
<dbReference type="Gene3D" id="3.40.50.2000">
    <property type="entry name" value="Glycogen Phosphorylase B"/>
    <property type="match status" value="2"/>
</dbReference>
<organism evidence="3 4">
    <name type="scientific">Bacterioplanoides pacificum</name>
    <dbReference type="NCBI Taxonomy" id="1171596"/>
    <lineage>
        <taxon>Bacteria</taxon>
        <taxon>Pseudomonadati</taxon>
        <taxon>Pseudomonadota</taxon>
        <taxon>Gammaproteobacteria</taxon>
        <taxon>Oceanospirillales</taxon>
        <taxon>Oceanospirillaceae</taxon>
        <taxon>Bacterioplanoides</taxon>
    </lineage>
</organism>
<comment type="caution">
    <text evidence="3">The sequence shown here is derived from an EMBL/GenBank/DDBJ whole genome shotgun (WGS) entry which is preliminary data.</text>
</comment>
<reference evidence="4" key="1">
    <citation type="journal article" date="2019" name="Int. J. Syst. Evol. Microbiol.">
        <title>The Global Catalogue of Microorganisms (GCM) 10K type strain sequencing project: providing services to taxonomists for standard genome sequencing and annotation.</title>
        <authorList>
            <consortium name="The Broad Institute Genomics Platform"/>
            <consortium name="The Broad Institute Genome Sequencing Center for Infectious Disease"/>
            <person name="Wu L."/>
            <person name="Ma J."/>
        </authorList>
    </citation>
    <scope>NUCLEOTIDE SEQUENCE [LARGE SCALE GENOMIC DNA]</scope>
    <source>
        <strain evidence="4">KCTC 42424</strain>
    </source>
</reference>
<keyword evidence="4" id="KW-1185">Reference proteome</keyword>
<dbReference type="EMBL" id="JBHRYB010000005">
    <property type="protein sequence ID" value="MFC3679570.1"/>
    <property type="molecule type" value="Genomic_DNA"/>
</dbReference>
<proteinExistence type="inferred from homology"/>
<dbReference type="EC" id="5.1.3.14" evidence="3"/>
<name>A0ABV7VQH6_9GAMM</name>
<dbReference type="InterPro" id="IPR003331">
    <property type="entry name" value="UDP_GlcNAc_Epimerase_2_dom"/>
</dbReference>
<feature type="domain" description="UDP-N-acetylglucosamine 2-epimerase" evidence="2">
    <location>
        <begin position="31"/>
        <end position="365"/>
    </location>
</feature>
<dbReference type="GO" id="GO:0008761">
    <property type="term" value="F:UDP-N-acetylglucosamine 2-epimerase activity"/>
    <property type="evidence" value="ECO:0007669"/>
    <property type="project" value="UniProtKB-EC"/>
</dbReference>
<dbReference type="SUPFAM" id="SSF53756">
    <property type="entry name" value="UDP-Glycosyltransferase/glycogen phosphorylase"/>
    <property type="match status" value="1"/>
</dbReference>
<accession>A0ABV7VQH6</accession>
<dbReference type="PANTHER" id="PTHR43174:SF1">
    <property type="entry name" value="UDP-N-ACETYLGLUCOSAMINE 2-EPIMERASE"/>
    <property type="match status" value="1"/>
</dbReference>
<dbReference type="InterPro" id="IPR029767">
    <property type="entry name" value="WecB-like"/>
</dbReference>
<comment type="similarity">
    <text evidence="1">Belongs to the UDP-N-acetylglucosamine 2-epimerase family.</text>
</comment>
<keyword evidence="1 3" id="KW-0413">Isomerase</keyword>
<dbReference type="Proteomes" id="UP001595722">
    <property type="component" value="Unassembled WGS sequence"/>
</dbReference>
<dbReference type="NCBIfam" id="TIGR00236">
    <property type="entry name" value="wecB"/>
    <property type="match status" value="1"/>
</dbReference>
<evidence type="ECO:0000256" key="1">
    <source>
        <dbReference type="RuleBase" id="RU003513"/>
    </source>
</evidence>
<evidence type="ECO:0000259" key="2">
    <source>
        <dbReference type="Pfam" id="PF02350"/>
    </source>
</evidence>
<protein>
    <submittedName>
        <fullName evidence="3">Non-hydrolyzing UDP-N-acetylglucosamine 2-epimerase</fullName>
        <ecNumber evidence="3">5.1.3.14</ecNumber>
    </submittedName>
</protein>
<dbReference type="RefSeq" id="WP_376865291.1">
    <property type="nucleotide sequence ID" value="NZ_JBHRYB010000005.1"/>
</dbReference>
<evidence type="ECO:0000313" key="4">
    <source>
        <dbReference type="Proteomes" id="UP001595722"/>
    </source>
</evidence>
<gene>
    <name evidence="3" type="primary">wecB</name>
    <name evidence="3" type="ORF">ACFOMG_05520</name>
</gene>
<sequence>MSVETKKLKVMTVVGTRPEIIRLSRVMAKLDEHCEHILVHTGQNYDYELNEIFFNDLGIRKPDHFLSAAGSSGAETIGNVIIKVDQVLADVEPEAVLVLGDTNSCMAVLPAKRRKIPTFHMEAGNRCFDMRVPEEINRRIVDHTADINMSYSTIARDYLISEGLPPDRTIKTGSPMFEVLNFYREGIEASKVLERLNLKEGQFFVVSAHREENVDSDKNFLKLVDVLNTVAEHYNLPVIVSTHPRTQKRVDAMGVTFHPNVQLLKPLGFKDYNKLQLSAKAVLSDSGTINEESSILNFPALNIREAHERPEGMEEAAAMMAGLEVERVMQGLAILETQSRGELRDLRLVADYSMPNVADKVVRIIHSYRDYVMRTVWKQY</sequence>
<dbReference type="Pfam" id="PF02350">
    <property type="entry name" value="Epimerase_2"/>
    <property type="match status" value="1"/>
</dbReference>